<comment type="caution">
    <text evidence="1">The sequence shown here is derived from an EMBL/GenBank/DDBJ whole genome shotgun (WGS) entry which is preliminary data.</text>
</comment>
<organism evidence="1 2">
    <name type="scientific">Camellia lanceoleosa</name>
    <dbReference type="NCBI Taxonomy" id="1840588"/>
    <lineage>
        <taxon>Eukaryota</taxon>
        <taxon>Viridiplantae</taxon>
        <taxon>Streptophyta</taxon>
        <taxon>Embryophyta</taxon>
        <taxon>Tracheophyta</taxon>
        <taxon>Spermatophyta</taxon>
        <taxon>Magnoliopsida</taxon>
        <taxon>eudicotyledons</taxon>
        <taxon>Gunneridae</taxon>
        <taxon>Pentapetalae</taxon>
        <taxon>asterids</taxon>
        <taxon>Ericales</taxon>
        <taxon>Theaceae</taxon>
        <taxon>Camellia</taxon>
    </lineage>
</organism>
<protein>
    <submittedName>
        <fullName evidence="1">Uncharacterized protein</fullName>
    </submittedName>
</protein>
<dbReference type="EMBL" id="CM045771">
    <property type="protein sequence ID" value="KAI7988056.1"/>
    <property type="molecule type" value="Genomic_DNA"/>
</dbReference>
<gene>
    <name evidence="1" type="ORF">LOK49_LG13G00874</name>
</gene>
<sequence length="141" mass="15301">MGDVPNSFTPPSAPPPHKSNMPVLYYGLVVVGTAAVVLAIYNLIIIKWCAEHYHQRRRRPEGLVRTLEPISSRSFDNPNIHLVGSFKYKKEQGGAQDQGLSVSGGAAGFEAARGGGSAGQFKRRAAGYNSHPCLNVFLLFF</sequence>
<keyword evidence="2" id="KW-1185">Reference proteome</keyword>
<accession>A0ACC0FKV3</accession>
<reference evidence="1 2" key="1">
    <citation type="journal article" date="2022" name="Plant J.">
        <title>Chromosome-level genome of Camellia lanceoleosa provides a valuable resource for understanding genome evolution and self-incompatibility.</title>
        <authorList>
            <person name="Gong W."/>
            <person name="Xiao S."/>
            <person name="Wang L."/>
            <person name="Liao Z."/>
            <person name="Chang Y."/>
            <person name="Mo W."/>
            <person name="Hu G."/>
            <person name="Li W."/>
            <person name="Zhao G."/>
            <person name="Zhu H."/>
            <person name="Hu X."/>
            <person name="Ji K."/>
            <person name="Xiang X."/>
            <person name="Song Q."/>
            <person name="Yuan D."/>
            <person name="Jin S."/>
            <person name="Zhang L."/>
        </authorList>
    </citation>
    <scope>NUCLEOTIDE SEQUENCE [LARGE SCALE GENOMIC DNA]</scope>
    <source>
        <strain evidence="1">SQ_2022a</strain>
    </source>
</reference>
<proteinExistence type="predicted"/>
<dbReference type="Proteomes" id="UP001060215">
    <property type="component" value="Chromosome 14"/>
</dbReference>
<evidence type="ECO:0000313" key="2">
    <source>
        <dbReference type="Proteomes" id="UP001060215"/>
    </source>
</evidence>
<name>A0ACC0FKV3_9ERIC</name>
<evidence type="ECO:0000313" key="1">
    <source>
        <dbReference type="EMBL" id="KAI7988056.1"/>
    </source>
</evidence>